<dbReference type="Proteomes" id="UP000735874">
    <property type="component" value="Unassembled WGS sequence"/>
</dbReference>
<organism evidence="1 2">
    <name type="scientific">Phytophthora cactorum</name>
    <dbReference type="NCBI Taxonomy" id="29920"/>
    <lineage>
        <taxon>Eukaryota</taxon>
        <taxon>Sar</taxon>
        <taxon>Stramenopiles</taxon>
        <taxon>Oomycota</taxon>
        <taxon>Peronosporomycetes</taxon>
        <taxon>Peronosporales</taxon>
        <taxon>Peronosporaceae</taxon>
        <taxon>Phytophthora</taxon>
    </lineage>
</organism>
<comment type="caution">
    <text evidence="1">The sequence shown here is derived from an EMBL/GenBank/DDBJ whole genome shotgun (WGS) entry which is preliminary data.</text>
</comment>
<name>A0A8T0XUA4_9STRA</name>
<proteinExistence type="predicted"/>
<evidence type="ECO:0000313" key="1">
    <source>
        <dbReference type="EMBL" id="KAG2795316.1"/>
    </source>
</evidence>
<feature type="non-terminal residue" evidence="1">
    <location>
        <position position="1"/>
    </location>
</feature>
<dbReference type="EMBL" id="RCMG01004304">
    <property type="protein sequence ID" value="KAG2795316.1"/>
    <property type="molecule type" value="Genomic_DNA"/>
</dbReference>
<gene>
    <name evidence="1" type="ORF">PC113_g25285</name>
</gene>
<accession>A0A8T0XUA4</accession>
<sequence length="89" mass="10334">DIALLAGGRLKLHNAINIREVMTRRKPQIAPPFLKPTCFTSKCRGDEDRSRKHFQRVIRIQHFSPTNKSETAHPIEVLQRELEQHIPSQ</sequence>
<dbReference type="AlphaFoldDB" id="A0A8T0XUA4"/>
<protein>
    <submittedName>
        <fullName evidence="1">Uncharacterized protein</fullName>
    </submittedName>
</protein>
<reference evidence="1" key="1">
    <citation type="submission" date="2018-10" db="EMBL/GenBank/DDBJ databases">
        <title>Effector identification in a new, highly contiguous assembly of the strawberry crown rot pathogen Phytophthora cactorum.</title>
        <authorList>
            <person name="Armitage A.D."/>
            <person name="Nellist C.F."/>
            <person name="Bates H."/>
            <person name="Vickerstaff R.J."/>
            <person name="Harrison R.J."/>
        </authorList>
    </citation>
    <scope>NUCLEOTIDE SEQUENCE</scope>
    <source>
        <strain evidence="1">15-7</strain>
    </source>
</reference>
<evidence type="ECO:0000313" key="2">
    <source>
        <dbReference type="Proteomes" id="UP000735874"/>
    </source>
</evidence>